<organism evidence="1">
    <name type="scientific">Rhizophagus irregularis (strain DAOM 181602 / DAOM 197198 / MUCL 43194)</name>
    <name type="common">Arbuscular mycorrhizal fungus</name>
    <name type="synonym">Glomus intraradices</name>
    <dbReference type="NCBI Taxonomy" id="747089"/>
    <lineage>
        <taxon>Eukaryota</taxon>
        <taxon>Fungi</taxon>
        <taxon>Fungi incertae sedis</taxon>
        <taxon>Mucoromycota</taxon>
        <taxon>Glomeromycotina</taxon>
        <taxon>Glomeromycetes</taxon>
        <taxon>Glomerales</taxon>
        <taxon>Glomeraceae</taxon>
        <taxon>Rhizophagus</taxon>
    </lineage>
</organism>
<evidence type="ECO:0000313" key="1">
    <source>
        <dbReference type="EMBL" id="ESA13013.1"/>
    </source>
</evidence>
<proteinExistence type="predicted"/>
<reference evidence="1" key="1">
    <citation type="submission" date="2013-07" db="EMBL/GenBank/DDBJ databases">
        <title>The genome of an arbuscular mycorrhizal fungus provides insights into the evolution of the oldest plant symbiosis.</title>
        <authorList>
            <consortium name="DOE Joint Genome Institute"/>
            <person name="Tisserant E."/>
            <person name="Malbreil M."/>
            <person name="Kuo A."/>
            <person name="Kohler A."/>
            <person name="Symeonidi A."/>
            <person name="Balestrini R."/>
            <person name="Charron P."/>
            <person name="Duensing N."/>
            <person name="Frei-dit-Frey N."/>
            <person name="Gianinazzi-Pearson V."/>
            <person name="Gilbert B."/>
            <person name="Handa Y."/>
            <person name="Hijri M."/>
            <person name="Kaul R."/>
            <person name="Kawaguchi M."/>
            <person name="Krajinski F."/>
            <person name="Lammers P."/>
            <person name="Lapierre D."/>
            <person name="Masclaux F.G."/>
            <person name="Murat C."/>
            <person name="Morin E."/>
            <person name="Ndikumana S."/>
            <person name="Pagni M."/>
            <person name="Petitpierre D."/>
            <person name="Requena N."/>
            <person name="Rosikiewicz P."/>
            <person name="Riley R."/>
            <person name="Saito K."/>
            <person name="San Clemente H."/>
            <person name="Shapiro H."/>
            <person name="van Tuinen D."/>
            <person name="Becard G."/>
            <person name="Bonfante P."/>
            <person name="Paszkowski U."/>
            <person name="Shachar-Hill Y."/>
            <person name="Young J.P."/>
            <person name="Sanders I.R."/>
            <person name="Henrissat B."/>
            <person name="Rensing S.A."/>
            <person name="Grigoriev I.V."/>
            <person name="Corradi N."/>
            <person name="Roux C."/>
            <person name="Martin F."/>
        </authorList>
    </citation>
    <scope>NUCLEOTIDE SEQUENCE</scope>
    <source>
        <strain evidence="1">DAOM 197198</strain>
    </source>
</reference>
<name>U9U376_RHIID</name>
<dbReference type="AlphaFoldDB" id="U9U376"/>
<protein>
    <submittedName>
        <fullName evidence="1">Uncharacterized protein</fullName>
    </submittedName>
</protein>
<gene>
    <name evidence="1" type="ORF">GLOINDRAFT_96074</name>
</gene>
<dbReference type="HOGENOM" id="CLU_2211331_0_0_1"/>
<sequence>MNCCKLAEITRIIIILGPNHMIYLLYIFDISRPHLRYAALETSIEAGEILSKKVYAPSYICKVVTSSRKVQSEQTDSKYDLIIYNQSRLTYYNFNTIYSRFAPHVVI</sequence>
<dbReference type="EMBL" id="KI284323">
    <property type="protein sequence ID" value="ESA13013.1"/>
    <property type="molecule type" value="Genomic_DNA"/>
</dbReference>
<accession>U9U376</accession>